<evidence type="ECO:0000259" key="3">
    <source>
        <dbReference type="PROSITE" id="PS51864"/>
    </source>
</evidence>
<dbReference type="PANTHER" id="PTHR10127:SF880">
    <property type="entry name" value="ZINC METALLOPROTEINASE NAS-5"/>
    <property type="match status" value="1"/>
</dbReference>
<keyword evidence="1 2" id="KW-0862">Zinc</keyword>
<feature type="binding site" evidence="1">
    <location>
        <position position="141"/>
    </location>
    <ligand>
        <name>Zn(2+)</name>
        <dbReference type="ChEBI" id="CHEBI:29105"/>
        <note>catalytic</note>
    </ligand>
</feature>
<dbReference type="InterPro" id="IPR024079">
    <property type="entry name" value="MetalloPept_cat_dom_sf"/>
</dbReference>
<dbReference type="GO" id="GO:0008270">
    <property type="term" value="F:zinc ion binding"/>
    <property type="evidence" value="ECO:0007669"/>
    <property type="project" value="UniProtKB-UniRule"/>
</dbReference>
<evidence type="ECO:0000313" key="4">
    <source>
        <dbReference type="EMBL" id="VDM84310.1"/>
    </source>
</evidence>
<evidence type="ECO:0000256" key="2">
    <source>
        <dbReference type="RuleBase" id="RU361183"/>
    </source>
</evidence>
<feature type="non-terminal residue" evidence="4">
    <location>
        <position position="157"/>
    </location>
</feature>
<comment type="cofactor">
    <cofactor evidence="1 2">
        <name>Zn(2+)</name>
        <dbReference type="ChEBI" id="CHEBI:29105"/>
    </cofactor>
    <text evidence="1 2">Binds 1 zinc ion per subunit.</text>
</comment>
<feature type="active site" evidence="1">
    <location>
        <position position="132"/>
    </location>
</feature>
<proteinExistence type="predicted"/>
<gene>
    <name evidence="4" type="ORF">SVUK_LOCUS19308</name>
</gene>
<protein>
    <recommendedName>
        <fullName evidence="2">Metalloendopeptidase</fullName>
        <ecNumber evidence="2">3.4.24.-</ecNumber>
    </recommendedName>
</protein>
<reference evidence="4 5" key="1">
    <citation type="submission" date="2018-11" db="EMBL/GenBank/DDBJ databases">
        <authorList>
            <consortium name="Pathogen Informatics"/>
        </authorList>
    </citation>
    <scope>NUCLEOTIDE SEQUENCE [LARGE SCALE GENOMIC DNA]</scope>
</reference>
<dbReference type="InterPro" id="IPR001506">
    <property type="entry name" value="Peptidase_M12A"/>
</dbReference>
<dbReference type="EC" id="3.4.24.-" evidence="2"/>
<dbReference type="Pfam" id="PF01400">
    <property type="entry name" value="Astacin"/>
    <property type="match status" value="2"/>
</dbReference>
<keyword evidence="1 2" id="KW-0645">Protease</keyword>
<name>A0A3P7JFC7_STRVU</name>
<dbReference type="PANTHER" id="PTHR10127">
    <property type="entry name" value="DISCOIDIN, CUB, EGF, LAMININ , AND ZINC METALLOPROTEASE DOMAIN CONTAINING"/>
    <property type="match status" value="1"/>
</dbReference>
<keyword evidence="1 2" id="KW-0482">Metalloprotease</keyword>
<feature type="binding site" evidence="1">
    <location>
        <position position="131"/>
    </location>
    <ligand>
        <name>Zn(2+)</name>
        <dbReference type="ChEBI" id="CHEBI:29105"/>
        <note>catalytic</note>
    </ligand>
</feature>
<keyword evidence="1 2" id="KW-0479">Metal-binding</keyword>
<evidence type="ECO:0000313" key="5">
    <source>
        <dbReference type="Proteomes" id="UP000270094"/>
    </source>
</evidence>
<keyword evidence="1 2" id="KW-0378">Hydrolase</keyword>
<accession>A0A3P7JFC7</accession>
<organism evidence="4 5">
    <name type="scientific">Strongylus vulgaris</name>
    <name type="common">Blood worm</name>
    <dbReference type="NCBI Taxonomy" id="40348"/>
    <lineage>
        <taxon>Eukaryota</taxon>
        <taxon>Metazoa</taxon>
        <taxon>Ecdysozoa</taxon>
        <taxon>Nematoda</taxon>
        <taxon>Chromadorea</taxon>
        <taxon>Rhabditida</taxon>
        <taxon>Rhabditina</taxon>
        <taxon>Rhabditomorpha</taxon>
        <taxon>Strongyloidea</taxon>
        <taxon>Strongylidae</taxon>
        <taxon>Strongylus</taxon>
    </lineage>
</organism>
<dbReference type="PRINTS" id="PR00480">
    <property type="entry name" value="ASTACIN"/>
</dbReference>
<dbReference type="SUPFAM" id="SSF55486">
    <property type="entry name" value="Metalloproteases ('zincins'), catalytic domain"/>
    <property type="match status" value="1"/>
</dbReference>
<evidence type="ECO:0000256" key="1">
    <source>
        <dbReference type="PROSITE-ProRule" id="PRU01211"/>
    </source>
</evidence>
<feature type="binding site" evidence="1">
    <location>
        <position position="135"/>
    </location>
    <ligand>
        <name>Zn(2+)</name>
        <dbReference type="ChEBI" id="CHEBI:29105"/>
        <note>catalytic</note>
    </ligand>
</feature>
<feature type="domain" description="Peptidase M12A" evidence="3">
    <location>
        <begin position="1"/>
        <end position="157"/>
    </location>
</feature>
<dbReference type="GO" id="GO:0004222">
    <property type="term" value="F:metalloendopeptidase activity"/>
    <property type="evidence" value="ECO:0007669"/>
    <property type="project" value="UniProtKB-UniRule"/>
</dbReference>
<dbReference type="Gene3D" id="3.40.390.10">
    <property type="entry name" value="Collagenase (Catalytic Domain)"/>
    <property type="match status" value="2"/>
</dbReference>
<keyword evidence="5" id="KW-1185">Reference proteome</keyword>
<comment type="caution">
    <text evidence="1">Lacks conserved residue(s) required for the propagation of feature annotation.</text>
</comment>
<dbReference type="EMBL" id="UYYB01129218">
    <property type="protein sequence ID" value="VDM84310.1"/>
    <property type="molecule type" value="Genomic_DNA"/>
</dbReference>
<sequence length="157" mass="18525">MRRIQSNTCIRFKPRTNERDYVEIQNQAGQGCYTSVGRPGGKSVLMLEAGGFWFNSSFRKHMRTLLHGYMAVGGPPKIRFPVKEVILAACKTLCKVFHAPIEIRLGRQTEYRSVKFEYPFFRCMETQIVQHELLHVVGLWHEHMRYDRDKYIKVHYE</sequence>
<dbReference type="GO" id="GO:0006508">
    <property type="term" value="P:proteolysis"/>
    <property type="evidence" value="ECO:0007669"/>
    <property type="project" value="UniProtKB-KW"/>
</dbReference>
<dbReference type="OrthoDB" id="291007at2759"/>
<dbReference type="AlphaFoldDB" id="A0A3P7JFC7"/>
<dbReference type="PROSITE" id="PS51864">
    <property type="entry name" value="ASTACIN"/>
    <property type="match status" value="1"/>
</dbReference>
<dbReference type="Proteomes" id="UP000270094">
    <property type="component" value="Unassembled WGS sequence"/>
</dbReference>